<evidence type="ECO:0000313" key="1">
    <source>
        <dbReference type="EMBL" id="KAJ5367889.1"/>
    </source>
</evidence>
<comment type="caution">
    <text evidence="1">The sequence shown here is derived from an EMBL/GenBank/DDBJ whole genome shotgun (WGS) entry which is preliminary data.</text>
</comment>
<dbReference type="OrthoDB" id="270167at2759"/>
<reference evidence="1" key="1">
    <citation type="submission" date="2022-11" db="EMBL/GenBank/DDBJ databases">
        <authorList>
            <person name="Petersen C."/>
        </authorList>
    </citation>
    <scope>NUCLEOTIDE SEQUENCE</scope>
    <source>
        <strain evidence="1">IBT 29864</strain>
    </source>
</reference>
<evidence type="ECO:0000313" key="2">
    <source>
        <dbReference type="Proteomes" id="UP001147782"/>
    </source>
</evidence>
<name>A0A9W9RYV8_9EURO</name>
<proteinExistence type="predicted"/>
<dbReference type="GeneID" id="81439747"/>
<sequence length="155" mass="17134">MADLRPMLKVPPPIALVVDGPGASFLRSLDIDRLNAAVPLPVESQPHMPMLIHSFIETFGMDPLPVDSGSLAFLLKTTWIQQALADPCALHTTLYAASAHLDAFRGAKNSNMTLYHYTIALRLLKEKMNDPDAVYREAFMACVAPLVFFSVRRLL</sequence>
<dbReference type="PANTHER" id="PTHR37540">
    <property type="entry name" value="TRANSCRIPTION FACTOR (ACR-2), PUTATIVE-RELATED-RELATED"/>
    <property type="match status" value="1"/>
</dbReference>
<accession>A0A9W9RYV8</accession>
<keyword evidence="2" id="KW-1185">Reference proteome</keyword>
<protein>
    <submittedName>
        <fullName evidence="1">C6 zinc finger domain protein</fullName>
    </submittedName>
</protein>
<organism evidence="1 2">
    <name type="scientific">Penicillium cataractarum</name>
    <dbReference type="NCBI Taxonomy" id="2100454"/>
    <lineage>
        <taxon>Eukaryota</taxon>
        <taxon>Fungi</taxon>
        <taxon>Dikarya</taxon>
        <taxon>Ascomycota</taxon>
        <taxon>Pezizomycotina</taxon>
        <taxon>Eurotiomycetes</taxon>
        <taxon>Eurotiomycetidae</taxon>
        <taxon>Eurotiales</taxon>
        <taxon>Aspergillaceae</taxon>
        <taxon>Penicillium</taxon>
    </lineage>
</organism>
<dbReference type="AlphaFoldDB" id="A0A9W9RYV8"/>
<reference evidence="1" key="2">
    <citation type="journal article" date="2023" name="IMA Fungus">
        <title>Comparative genomic study of the Penicillium genus elucidates a diverse pangenome and 15 lateral gene transfer events.</title>
        <authorList>
            <person name="Petersen C."/>
            <person name="Sorensen T."/>
            <person name="Nielsen M.R."/>
            <person name="Sondergaard T.E."/>
            <person name="Sorensen J.L."/>
            <person name="Fitzpatrick D.A."/>
            <person name="Frisvad J.C."/>
            <person name="Nielsen K.L."/>
        </authorList>
    </citation>
    <scope>NUCLEOTIDE SEQUENCE</scope>
    <source>
        <strain evidence="1">IBT 29864</strain>
    </source>
</reference>
<dbReference type="RefSeq" id="XP_056552631.1">
    <property type="nucleotide sequence ID" value="XM_056700568.1"/>
</dbReference>
<dbReference type="Proteomes" id="UP001147782">
    <property type="component" value="Unassembled WGS sequence"/>
</dbReference>
<dbReference type="PANTHER" id="PTHR37540:SF5">
    <property type="entry name" value="TRANSCRIPTION FACTOR DOMAIN-CONTAINING PROTEIN"/>
    <property type="match status" value="1"/>
</dbReference>
<dbReference type="EMBL" id="JAPZBS010000007">
    <property type="protein sequence ID" value="KAJ5367889.1"/>
    <property type="molecule type" value="Genomic_DNA"/>
</dbReference>
<gene>
    <name evidence="1" type="ORF">N7496_007649</name>
</gene>